<dbReference type="PhylomeDB" id="A0A0G4FRP1"/>
<feature type="region of interest" description="Disordered" evidence="1">
    <location>
        <begin position="132"/>
        <end position="232"/>
    </location>
</feature>
<dbReference type="AlphaFoldDB" id="A0A0G4FRP1"/>
<organism evidence="2 3">
    <name type="scientific">Vitrella brassicaformis (strain CCMP3155)</name>
    <dbReference type="NCBI Taxonomy" id="1169540"/>
    <lineage>
        <taxon>Eukaryota</taxon>
        <taxon>Sar</taxon>
        <taxon>Alveolata</taxon>
        <taxon>Colpodellida</taxon>
        <taxon>Vitrellaceae</taxon>
        <taxon>Vitrella</taxon>
    </lineage>
</organism>
<evidence type="ECO:0000313" key="2">
    <source>
        <dbReference type="EMBL" id="CEM16768.1"/>
    </source>
</evidence>
<evidence type="ECO:0000256" key="1">
    <source>
        <dbReference type="SAM" id="MobiDB-lite"/>
    </source>
</evidence>
<dbReference type="InParanoid" id="A0A0G4FRP1"/>
<feature type="compositionally biased region" description="Basic and acidic residues" evidence="1">
    <location>
        <begin position="220"/>
        <end position="232"/>
    </location>
</feature>
<dbReference type="VEuPathDB" id="CryptoDB:Vbra_2522"/>
<feature type="compositionally biased region" description="Acidic residues" evidence="1">
    <location>
        <begin position="39"/>
        <end position="58"/>
    </location>
</feature>
<feature type="region of interest" description="Disordered" evidence="1">
    <location>
        <begin position="23"/>
        <end position="92"/>
    </location>
</feature>
<reference evidence="2 3" key="1">
    <citation type="submission" date="2014-11" db="EMBL/GenBank/DDBJ databases">
        <authorList>
            <person name="Zhu J."/>
            <person name="Qi W."/>
            <person name="Song R."/>
        </authorList>
    </citation>
    <scope>NUCLEOTIDE SEQUENCE [LARGE SCALE GENOMIC DNA]</scope>
</reference>
<proteinExistence type="predicted"/>
<feature type="compositionally biased region" description="Basic and acidic residues" evidence="1">
    <location>
        <begin position="23"/>
        <end position="38"/>
    </location>
</feature>
<dbReference type="Proteomes" id="UP000041254">
    <property type="component" value="Unassembled WGS sequence"/>
</dbReference>
<feature type="compositionally biased region" description="Basic residues" evidence="1">
    <location>
        <begin position="209"/>
        <end position="219"/>
    </location>
</feature>
<dbReference type="EMBL" id="CDMY01000483">
    <property type="protein sequence ID" value="CEM16768.1"/>
    <property type="molecule type" value="Genomic_DNA"/>
</dbReference>
<keyword evidence="3" id="KW-1185">Reference proteome</keyword>
<accession>A0A0G4FRP1</accession>
<evidence type="ECO:0000313" key="3">
    <source>
        <dbReference type="Proteomes" id="UP000041254"/>
    </source>
</evidence>
<sequence>MEATEKENPHTKDLHEAMVEVDLRDEFHLDEEVVKEEKNEEGETADEREEETASEEEEHQPAATEGCRTPPAPLVTRRSTSSGALVLQPEEDPEERLLAEMLEVTRRVGQFMQEFAAKGKTFRERLQRLRHNHLNQATGSRLRVASRDKKPSLPPVPEKTPAKKETLSKQKMLDGKTPLPGRRPPFLVGIPRRPIDGTFGPPPTVTRPKPPKRPEKRSKKALDKEQPKTGHV</sequence>
<name>A0A0G4FRP1_VITBC</name>
<gene>
    <name evidence="2" type="ORF">Vbra_2522</name>
</gene>
<feature type="compositionally biased region" description="Basic and acidic residues" evidence="1">
    <location>
        <begin position="160"/>
        <end position="174"/>
    </location>
</feature>
<protein>
    <submittedName>
        <fullName evidence="2">Uncharacterized protein</fullName>
    </submittedName>
</protein>